<proteinExistence type="predicted"/>
<dbReference type="Proteomes" id="UP000291084">
    <property type="component" value="Chromosome 9"/>
</dbReference>
<dbReference type="AlphaFoldDB" id="A0A0S3SYT5"/>
<evidence type="ECO:0000313" key="1">
    <source>
        <dbReference type="EMBL" id="BAT97836.1"/>
    </source>
</evidence>
<dbReference type="EMBL" id="AP015042">
    <property type="protein sequence ID" value="BAT97836.1"/>
    <property type="molecule type" value="Genomic_DNA"/>
</dbReference>
<accession>A0A0S3SYT5</accession>
<sequence>LLMKVIITSYNKYWSFPNPVETPFIWSLLLRSMVSKPCLSPSTDLFLCFRSRIVFPLLSASEACNYFARRNNFLANNFALF</sequence>
<name>A0A0S3SYT5_PHAAN</name>
<reference evidence="1 2" key="1">
    <citation type="journal article" date="2015" name="Sci. Rep.">
        <title>The power of single molecule real-time sequencing technology in the de novo assembly of a eukaryotic genome.</title>
        <authorList>
            <person name="Sakai H."/>
            <person name="Naito K."/>
            <person name="Ogiso-Tanaka E."/>
            <person name="Takahashi Y."/>
            <person name="Iseki K."/>
            <person name="Muto C."/>
            <person name="Satou K."/>
            <person name="Teruya K."/>
            <person name="Shiroma A."/>
            <person name="Shimoji M."/>
            <person name="Hirano T."/>
            <person name="Itoh T."/>
            <person name="Kaga A."/>
            <person name="Tomooka N."/>
        </authorList>
    </citation>
    <scope>NUCLEOTIDE SEQUENCE [LARGE SCALE GENOMIC DNA]</scope>
    <source>
        <strain evidence="2">cv. Shumari</strain>
    </source>
</reference>
<protein>
    <submittedName>
        <fullName evidence="1">Uncharacterized protein</fullName>
    </submittedName>
</protein>
<keyword evidence="2" id="KW-1185">Reference proteome</keyword>
<evidence type="ECO:0000313" key="2">
    <source>
        <dbReference type="Proteomes" id="UP000291084"/>
    </source>
</evidence>
<gene>
    <name evidence="1" type="primary">Vigan.09G140300</name>
    <name evidence="1" type="ORF">VIGAN_09140300</name>
</gene>
<feature type="non-terminal residue" evidence="1">
    <location>
        <position position="1"/>
    </location>
</feature>
<organism evidence="1 2">
    <name type="scientific">Vigna angularis var. angularis</name>
    <dbReference type="NCBI Taxonomy" id="157739"/>
    <lineage>
        <taxon>Eukaryota</taxon>
        <taxon>Viridiplantae</taxon>
        <taxon>Streptophyta</taxon>
        <taxon>Embryophyta</taxon>
        <taxon>Tracheophyta</taxon>
        <taxon>Spermatophyta</taxon>
        <taxon>Magnoliopsida</taxon>
        <taxon>eudicotyledons</taxon>
        <taxon>Gunneridae</taxon>
        <taxon>Pentapetalae</taxon>
        <taxon>rosids</taxon>
        <taxon>fabids</taxon>
        <taxon>Fabales</taxon>
        <taxon>Fabaceae</taxon>
        <taxon>Papilionoideae</taxon>
        <taxon>50 kb inversion clade</taxon>
        <taxon>NPAAA clade</taxon>
        <taxon>indigoferoid/millettioid clade</taxon>
        <taxon>Phaseoleae</taxon>
        <taxon>Vigna</taxon>
    </lineage>
</organism>